<dbReference type="InterPro" id="IPR039670">
    <property type="entry name" value="NPC2-like"/>
</dbReference>
<evidence type="ECO:0000256" key="1">
    <source>
        <dbReference type="ARBA" id="ARBA00002053"/>
    </source>
</evidence>
<evidence type="ECO:0000256" key="2">
    <source>
        <dbReference type="ARBA" id="ARBA00006370"/>
    </source>
</evidence>
<feature type="domain" description="MD-2-related lipid-recognition" evidence="9">
    <location>
        <begin position="51"/>
        <end position="170"/>
    </location>
</feature>
<dbReference type="OrthoDB" id="6409159at2759"/>
<dbReference type="OMA" id="HQTYDLC"/>
<dbReference type="GO" id="GO:0032934">
    <property type="term" value="F:sterol binding"/>
    <property type="evidence" value="ECO:0007669"/>
    <property type="project" value="InterPro"/>
</dbReference>
<dbReference type="SMART" id="SM00737">
    <property type="entry name" value="ML"/>
    <property type="match status" value="1"/>
</dbReference>
<evidence type="ECO:0000256" key="8">
    <source>
        <dbReference type="SAM" id="SignalP"/>
    </source>
</evidence>
<dbReference type="FunFam" id="2.70.220.10:FF:000004">
    <property type="entry name" value="Related to phosphatidylglycerol/phosphatidylinositol transfer protein"/>
    <property type="match status" value="1"/>
</dbReference>
<dbReference type="GO" id="GO:0032366">
    <property type="term" value="P:intracellular sterol transport"/>
    <property type="evidence" value="ECO:0007669"/>
    <property type="project" value="InterPro"/>
</dbReference>
<evidence type="ECO:0000313" key="11">
    <source>
        <dbReference type="Proteomes" id="UP000092993"/>
    </source>
</evidence>
<organism evidence="10 11">
    <name type="scientific">Grifola frondosa</name>
    <name type="common">Maitake</name>
    <name type="synonym">Polyporus frondosus</name>
    <dbReference type="NCBI Taxonomy" id="5627"/>
    <lineage>
        <taxon>Eukaryota</taxon>
        <taxon>Fungi</taxon>
        <taxon>Dikarya</taxon>
        <taxon>Basidiomycota</taxon>
        <taxon>Agaricomycotina</taxon>
        <taxon>Agaricomycetes</taxon>
        <taxon>Polyporales</taxon>
        <taxon>Grifolaceae</taxon>
        <taxon>Grifola</taxon>
    </lineage>
</organism>
<feature type="chain" id="PRO_5008889359" description="Phosphatidylglycerol/phosphatidylinositol transfer protein" evidence="8">
    <location>
        <begin position="21"/>
        <end position="182"/>
    </location>
</feature>
<dbReference type="Proteomes" id="UP000092993">
    <property type="component" value="Unassembled WGS sequence"/>
</dbReference>
<evidence type="ECO:0000256" key="6">
    <source>
        <dbReference type="ARBA" id="ARBA00022729"/>
    </source>
</evidence>
<dbReference type="PANTHER" id="PTHR11306">
    <property type="entry name" value="NIEMANN PICK TYPE C2 PROTEIN NPC2-RELATED"/>
    <property type="match status" value="1"/>
</dbReference>
<evidence type="ECO:0000256" key="7">
    <source>
        <dbReference type="ARBA" id="ARBA00023055"/>
    </source>
</evidence>
<dbReference type="EMBL" id="LUGG01000001">
    <property type="protein sequence ID" value="OBZ80004.1"/>
    <property type="molecule type" value="Genomic_DNA"/>
</dbReference>
<evidence type="ECO:0000313" key="10">
    <source>
        <dbReference type="EMBL" id="OBZ80004.1"/>
    </source>
</evidence>
<gene>
    <name evidence="10" type="primary">NPC2_0</name>
    <name evidence="10" type="ORF">A0H81_00936</name>
</gene>
<evidence type="ECO:0000256" key="4">
    <source>
        <dbReference type="ARBA" id="ARBA00016056"/>
    </source>
</evidence>
<evidence type="ECO:0000256" key="5">
    <source>
        <dbReference type="ARBA" id="ARBA00022448"/>
    </source>
</evidence>
<dbReference type="InterPro" id="IPR036846">
    <property type="entry name" value="GM2-AP_sf"/>
</dbReference>
<comment type="caution">
    <text evidence="10">The sequence shown here is derived from an EMBL/GenBank/DDBJ whole genome shotgun (WGS) entry which is preliminary data.</text>
</comment>
<accession>A0A1C7MY13</accession>
<keyword evidence="11" id="KW-1185">Reference proteome</keyword>
<reference evidence="10 11" key="1">
    <citation type="submission" date="2016-03" db="EMBL/GenBank/DDBJ databases">
        <title>Whole genome sequencing of Grifola frondosa 9006-11.</title>
        <authorList>
            <person name="Min B."/>
            <person name="Park H."/>
            <person name="Kim J.-G."/>
            <person name="Cho H."/>
            <person name="Oh Y.-L."/>
            <person name="Kong W.-S."/>
            <person name="Choi I.-G."/>
        </authorList>
    </citation>
    <scope>NUCLEOTIDE SEQUENCE [LARGE SCALE GENOMIC DNA]</scope>
    <source>
        <strain evidence="10 11">9006-11</strain>
    </source>
</reference>
<dbReference type="InterPro" id="IPR003172">
    <property type="entry name" value="ML_dom"/>
</dbReference>
<comment type="subunit">
    <text evidence="3">Monomer.</text>
</comment>
<proteinExistence type="inferred from homology"/>
<feature type="signal peptide" evidence="8">
    <location>
        <begin position="1"/>
        <end position="20"/>
    </location>
</feature>
<keyword evidence="6 8" id="KW-0732">Signal</keyword>
<comment type="function">
    <text evidence="1">Catalyzes the intermembrane transfer of phosphatidylglycerol and phosphatidylinositol.</text>
</comment>
<evidence type="ECO:0000256" key="3">
    <source>
        <dbReference type="ARBA" id="ARBA00011245"/>
    </source>
</evidence>
<evidence type="ECO:0000259" key="9">
    <source>
        <dbReference type="SMART" id="SM00737"/>
    </source>
</evidence>
<dbReference type="PANTHER" id="PTHR11306:SF0">
    <property type="entry name" value="PHOSPHATIDYLGLYCEROL_PHOSPHATIDYLINOSITOL TRANSFER PROTEIN"/>
    <property type="match status" value="1"/>
</dbReference>
<sequence>MARLTFLVLLAAAFSSICTATPSIQDVLLQNIVASGIRSGNGMIVRVDLIQGHPSDPVHIETIDISPDPPQPGKDLTVTVTGVATEPIEEGAYADVTVKVGLIQLLKKEFDVCEEARTANASIQCPVEKGTHKVIQTVALPKEIPPAPFAVNIRAFTVDDDDMACLDIKIDFRKTPGRGRLS</sequence>
<dbReference type="SUPFAM" id="SSF81296">
    <property type="entry name" value="E set domains"/>
    <property type="match status" value="1"/>
</dbReference>
<keyword evidence="7" id="KW-0445">Lipid transport</keyword>
<dbReference type="InterPro" id="IPR033917">
    <property type="entry name" value="ML_PG-PI_TP"/>
</dbReference>
<name>A0A1C7MY13_GRIFR</name>
<comment type="similarity">
    <text evidence="2">Belongs to the NPC2 family.</text>
</comment>
<keyword evidence="5" id="KW-0813">Transport</keyword>
<dbReference type="Pfam" id="PF02221">
    <property type="entry name" value="E1_DerP2_DerF2"/>
    <property type="match status" value="1"/>
</dbReference>
<dbReference type="AlphaFoldDB" id="A0A1C7MY13"/>
<dbReference type="CDD" id="cd00917">
    <property type="entry name" value="PG-PI_TP"/>
    <property type="match status" value="1"/>
</dbReference>
<dbReference type="Gene3D" id="2.70.220.10">
    <property type="entry name" value="Ganglioside GM2 activator"/>
    <property type="match status" value="1"/>
</dbReference>
<protein>
    <recommendedName>
        <fullName evidence="4">Phosphatidylglycerol/phosphatidylinositol transfer protein</fullName>
    </recommendedName>
</protein>
<dbReference type="InterPro" id="IPR014756">
    <property type="entry name" value="Ig_E-set"/>
</dbReference>